<keyword evidence="2" id="KW-0597">Phosphoprotein</keyword>
<dbReference type="PROSITE" id="PS52019">
    <property type="entry name" value="PKS_MFAS_DH"/>
    <property type="match status" value="1"/>
</dbReference>
<dbReference type="InterPro" id="IPR020841">
    <property type="entry name" value="PKS_Beta-ketoAc_synthase_dom"/>
</dbReference>
<feature type="domain" description="Ketosynthase family 3 (KS3)" evidence="8">
    <location>
        <begin position="63"/>
        <end position="462"/>
    </location>
</feature>
<dbReference type="Pfam" id="PF00698">
    <property type="entry name" value="Acyl_transf_1"/>
    <property type="match status" value="1"/>
</dbReference>
<evidence type="ECO:0000256" key="5">
    <source>
        <dbReference type="PROSITE-ProRule" id="PRU01363"/>
    </source>
</evidence>
<evidence type="ECO:0000256" key="1">
    <source>
        <dbReference type="ARBA" id="ARBA00022450"/>
    </source>
</evidence>
<sequence length="2221" mass="241785">MAPSAISTPENTNGAGNTAAHQPLKDDDEEHTSPRTLLYKNAYTHGYTEGYVKGYEQPANTKQMPIAIVGMSCRLPGNVSTPAEFWELLSRARTGWSEIPKERFESASFHHPNPGKSGCFNAVGGNFLKEDLGVFDAPFFSLTAQEATSMDPQQRILLECTFEALESAGIPKHEIVGKQMGVFVGGSFSEYESQSFTDNDSIPMYQATGCAFAMQSNRLSHFFDLRGPSFTMDTACSSSLVALHQACQSLRNGDLFSDEGRSFSFDSRGTGYGRGEGCGMVVLKPLDQALRDNDIIRSVIVGSGINQDGKTPGITMPNGAAQETLMRSVYQNAGIDPKDTGYVEAHGTGTKVGDPIEAAALHNVFGEGRTARNPLFIGSVKSNIGHLEAASGIISVIKASMMLERGFILPNYDFKKPNEKIPFAKWNLKVPISQRPWPRPKRFASVNNFGFGGTNSHVVLERAPFMKENEPDDSSSQARKLFVLSANDKNALEALMKNIGIYLEQRPEIFQNDLMSNVAYTLGQRRSLMQWRVAITTTSSFDLIQALNSGKISPSRETEPPRIGFIFTGQGAQWNAMGRELYDHYPIFKSTIDACDAYLVKLRATFSLVEELKKDAETSLVNEAHISQPACTAVQLALTELLRSWGVKPTAVAGHSSGEIGAAYAAGILPLDACMAISYYRGLVTVMLKRDHPSLKGSMMAVGCTKEEITPLIEGLTANFAKIACFNSPTSLTISGDEPAIDELQAVLEEKGIFNRKLQVDMAYHSHHMNLVAKEYRALLQELKAPELSSVKFYSSLLGHLVDGSVLEPNYWVDNLTQAVRFSEAVTTMCEPCDGHKTGISMLVEIGPHSALAGPIKQILKACGTSATKITYASTLVRKRDAVETAQELASILFVKGATLDLGAINLPNKPPSLLIDMPRYPWNHQTRYWHEPRMAQKQKSRTTARSDLLGTLANYSNDLEPTWRNVLRVDDLPWLRHHKVQSLTLFPMSGFISMAVEAASQRAILTSTSYDDFELRDVSVNTPLMLTDEDIEITLQLRPHQEGSLSSSDSWDEFRIHTWAAKKGWTEHCKGLIAVKPKTVECSTFRSEFQKLKSAGLASIMKADLYSSLEDVGVSYGPSFQGMNDCRASDNCSTADIKVVDTAQEMPQAHQTDSVIHSAFLEQLIEMYWPILGAGRKPVDTVYLPSSIAHMTISREVAAVTNTPGNQLQAFCKGSFNTSHPKSTQISMYASVAALPTESLIMIEDLVVSPIIEREMVSENEVHRELCYKLDWEPILQPLEDGLSNVASNRASEPAMGSTNGISDNSKAIPCDIADKIVVVRGTSEAQIVLASKLSDVLEISTGQKPEVGTLEEVTTDGKICLLISELDEPLLASLNPSQFVALQKVLTSVQGTLWVVRGAYVNSIVPDANMVTGLSRSIRSETLLKFATLDLDSQTILGEEDTAKAILRVLTATFGSQAEPNCELEYMEREGSFFTPRIINDAETNEYVHKQTRPSTLEPTRFSPEERPLKMVIGTPCALETLHFVDHSFEQALSNDEIEIQVKAIGMNPKDIKSINGQLETLELGYECSGIVSKVGNETGRFVVGDHIAGISISGGVYSAYTRLNAALCFKTTGTGVSFENAATLPIAYCTANYALFDLGRLQIEDKILIHGAESPSGQAAVLLAQTIGAEVFATVGSPKAKDAVMKSFDLPEDHVLSSLEASFSSRIHQTTTTCPFDIVLKCTSTDSDILRDLLKSLGSFGAFIELEKQSIHAGIGNSYLGSNRSFTSVDLEFMAIERPKLLARLISDVSKMLDRGEIKPLGISTIFSISNAEAAFKALQSGTVDGKIVVSPHADDEVKATPSSKHDRLLRADASYVLIGGTGGLGRSMARWMVEKGARNIVLVSRSGSATGKVKDLIDELGGVGANIVVRRCDVANIDSVQKLVKNELNDMPKIRGVVHGAMVLRDVLFEKMTHDQYTTVIESKVRGAWNFHNALAGEELDFFVAISSAAGAVGNRGQAAYSAANTFLNAFVQYRLGLGLPASSIDLTAVSDAGYLAENAEAAAEVSRNLGSDTICEAEVLALLGAAINGFLGRSCNHHTITGMRITADSPFWTTDAKFKHLRLAAEAVAAQLSDSQAKTISFNAALKAAKTIEEAEDVVCRGLLNKLPSVLMLEIEDMDVTRSLSNYALDSLVAIEVRNYITREFEANLQVLELLSSGSIETLAKTICIKSKLVNF</sequence>
<dbReference type="InterPro" id="IPR032821">
    <property type="entry name" value="PKS_assoc"/>
</dbReference>
<dbReference type="Pfam" id="PF23297">
    <property type="entry name" value="ACP_SdgA_C"/>
    <property type="match status" value="1"/>
</dbReference>
<dbReference type="InterPro" id="IPR049900">
    <property type="entry name" value="PKS_mFAS_DH"/>
</dbReference>
<dbReference type="InterPro" id="IPR020843">
    <property type="entry name" value="ER"/>
</dbReference>
<dbReference type="Pfam" id="PF08659">
    <property type="entry name" value="KR"/>
    <property type="match status" value="1"/>
</dbReference>
<dbReference type="EMBL" id="JBFCZG010000005">
    <property type="protein sequence ID" value="KAL3421917.1"/>
    <property type="molecule type" value="Genomic_DNA"/>
</dbReference>
<dbReference type="SUPFAM" id="SSF52151">
    <property type="entry name" value="FabD/lysophospholipase-like"/>
    <property type="match status" value="1"/>
</dbReference>
<dbReference type="InterPro" id="IPR013154">
    <property type="entry name" value="ADH-like_N"/>
</dbReference>
<dbReference type="Pfam" id="PF08240">
    <property type="entry name" value="ADH_N"/>
    <property type="match status" value="1"/>
</dbReference>
<evidence type="ECO:0000256" key="3">
    <source>
        <dbReference type="ARBA" id="ARBA00022679"/>
    </source>
</evidence>
<dbReference type="SMART" id="SM00827">
    <property type="entry name" value="PKS_AT"/>
    <property type="match status" value="1"/>
</dbReference>
<dbReference type="Gene3D" id="3.40.47.10">
    <property type="match status" value="2"/>
</dbReference>
<dbReference type="Gene3D" id="3.40.50.720">
    <property type="entry name" value="NAD(P)-binding Rossmann-like Domain"/>
    <property type="match status" value="2"/>
</dbReference>
<dbReference type="Proteomes" id="UP001629113">
    <property type="component" value="Unassembled WGS sequence"/>
</dbReference>
<dbReference type="InterPro" id="IPR036736">
    <property type="entry name" value="ACP-like_sf"/>
</dbReference>
<evidence type="ECO:0000259" key="7">
    <source>
        <dbReference type="PROSITE" id="PS50075"/>
    </source>
</evidence>
<comment type="caution">
    <text evidence="10">The sequence shown here is derived from an EMBL/GenBank/DDBJ whole genome shotgun (WGS) entry which is preliminary data.</text>
</comment>
<dbReference type="SUPFAM" id="SSF47336">
    <property type="entry name" value="ACP-like"/>
    <property type="match status" value="1"/>
</dbReference>
<feature type="region of interest" description="Disordered" evidence="6">
    <location>
        <begin position="1"/>
        <end position="31"/>
    </location>
</feature>
<dbReference type="InterPro" id="IPR009081">
    <property type="entry name" value="PP-bd_ACP"/>
</dbReference>
<dbReference type="InterPro" id="IPR020806">
    <property type="entry name" value="PKS_PP-bd"/>
</dbReference>
<dbReference type="InterPro" id="IPR036291">
    <property type="entry name" value="NAD(P)-bd_dom_sf"/>
</dbReference>
<dbReference type="SMART" id="SM00822">
    <property type="entry name" value="PKS_KR"/>
    <property type="match status" value="1"/>
</dbReference>
<dbReference type="Pfam" id="PF21089">
    <property type="entry name" value="PKS_DH_N"/>
    <property type="match status" value="1"/>
</dbReference>
<dbReference type="Pfam" id="PF23114">
    <property type="entry name" value="NAD-bd_HRPKS_sdrA"/>
    <property type="match status" value="1"/>
</dbReference>
<accession>A0ABR4PF11</accession>
<dbReference type="InterPro" id="IPR016035">
    <property type="entry name" value="Acyl_Trfase/lysoPLipase"/>
</dbReference>
<dbReference type="InterPro" id="IPR014030">
    <property type="entry name" value="Ketoacyl_synth_N"/>
</dbReference>
<dbReference type="InterPro" id="IPR056501">
    <property type="entry name" value="NAD-bd_HRPKS_sdrA"/>
</dbReference>
<dbReference type="InterPro" id="IPR014031">
    <property type="entry name" value="Ketoacyl_synth_C"/>
</dbReference>
<dbReference type="SMART" id="SM00825">
    <property type="entry name" value="PKS_KS"/>
    <property type="match status" value="1"/>
</dbReference>
<dbReference type="PROSITE" id="PS50075">
    <property type="entry name" value="CARRIER"/>
    <property type="match status" value="1"/>
</dbReference>
<dbReference type="SUPFAM" id="SSF50129">
    <property type="entry name" value="GroES-like"/>
    <property type="match status" value="1"/>
</dbReference>
<keyword evidence="1" id="KW-0596">Phosphopantetheine</keyword>
<dbReference type="InterPro" id="IPR050091">
    <property type="entry name" value="PKS_NRPS_Biosynth_Enz"/>
</dbReference>
<feature type="region of interest" description="N-terminal hotdog fold" evidence="5">
    <location>
        <begin position="947"/>
        <end position="1081"/>
    </location>
</feature>
<dbReference type="InterPro" id="IPR013968">
    <property type="entry name" value="PKS_KR"/>
</dbReference>
<dbReference type="InterPro" id="IPR014043">
    <property type="entry name" value="Acyl_transferase_dom"/>
</dbReference>
<gene>
    <name evidence="10" type="ORF">PVAG01_06073</name>
</gene>
<keyword evidence="3" id="KW-0808">Transferase</keyword>
<evidence type="ECO:0000256" key="2">
    <source>
        <dbReference type="ARBA" id="ARBA00022553"/>
    </source>
</evidence>
<comment type="caution">
    <text evidence="5">Lacks conserved residue(s) required for the propagation of feature annotation.</text>
</comment>
<keyword evidence="11" id="KW-1185">Reference proteome</keyword>
<reference evidence="10 11" key="1">
    <citation type="submission" date="2024-06" db="EMBL/GenBank/DDBJ databases">
        <title>Complete genome of Phlyctema vagabunda strain 19-DSS-EL-015.</title>
        <authorList>
            <person name="Fiorenzani C."/>
        </authorList>
    </citation>
    <scope>NUCLEOTIDE SEQUENCE [LARGE SCALE GENOMIC DNA]</scope>
    <source>
        <strain evidence="10 11">19-DSS-EL-015</strain>
    </source>
</reference>
<feature type="domain" description="PKS/mFAS DH" evidence="9">
    <location>
        <begin position="947"/>
        <end position="1258"/>
    </location>
</feature>
<feature type="compositionally biased region" description="Polar residues" evidence="6">
    <location>
        <begin position="1"/>
        <end position="20"/>
    </location>
</feature>
<evidence type="ECO:0000313" key="11">
    <source>
        <dbReference type="Proteomes" id="UP001629113"/>
    </source>
</evidence>
<dbReference type="PROSITE" id="PS52004">
    <property type="entry name" value="KS3_2"/>
    <property type="match status" value="1"/>
</dbReference>
<dbReference type="InterPro" id="IPR042104">
    <property type="entry name" value="PKS_dehydratase_sf"/>
</dbReference>
<dbReference type="InterPro" id="IPR001227">
    <property type="entry name" value="Ac_transferase_dom_sf"/>
</dbReference>
<protein>
    <submittedName>
        <fullName evidence="10">Lovastatin diketide synthase LovF 16</fullName>
    </submittedName>
</protein>
<dbReference type="Pfam" id="PF00109">
    <property type="entry name" value="ketoacyl-synt"/>
    <property type="match status" value="2"/>
</dbReference>
<dbReference type="SMART" id="SM00823">
    <property type="entry name" value="PKS_PP"/>
    <property type="match status" value="1"/>
</dbReference>
<evidence type="ECO:0000256" key="4">
    <source>
        <dbReference type="ARBA" id="ARBA00023268"/>
    </source>
</evidence>
<dbReference type="Gene3D" id="3.90.180.10">
    <property type="entry name" value="Medium-chain alcohol dehydrogenases, catalytic domain"/>
    <property type="match status" value="1"/>
</dbReference>
<dbReference type="Pfam" id="PF13602">
    <property type="entry name" value="ADH_zinc_N_2"/>
    <property type="match status" value="1"/>
</dbReference>
<dbReference type="PANTHER" id="PTHR43775:SF13">
    <property type="entry name" value="POLYKETIDE SYNTHASE 1"/>
    <property type="match status" value="1"/>
</dbReference>
<feature type="region of interest" description="C-terminal hotdog fold" evidence="5">
    <location>
        <begin position="1098"/>
        <end position="1258"/>
    </location>
</feature>
<dbReference type="InterPro" id="IPR011032">
    <property type="entry name" value="GroES-like_sf"/>
</dbReference>
<dbReference type="PANTHER" id="PTHR43775">
    <property type="entry name" value="FATTY ACID SYNTHASE"/>
    <property type="match status" value="1"/>
</dbReference>
<name>A0ABR4PF11_9HELO</name>
<dbReference type="InterPro" id="IPR016039">
    <property type="entry name" value="Thiolase-like"/>
</dbReference>
<keyword evidence="4" id="KW-0511">Multifunctional enzyme</keyword>
<dbReference type="Gene3D" id="3.10.129.110">
    <property type="entry name" value="Polyketide synthase dehydratase"/>
    <property type="match status" value="1"/>
</dbReference>
<dbReference type="SMART" id="SM00829">
    <property type="entry name" value="PKS_ER"/>
    <property type="match status" value="1"/>
</dbReference>
<evidence type="ECO:0000259" key="8">
    <source>
        <dbReference type="PROSITE" id="PS52004"/>
    </source>
</evidence>
<dbReference type="PROSITE" id="PS00606">
    <property type="entry name" value="KS3_1"/>
    <property type="match status" value="1"/>
</dbReference>
<feature type="domain" description="Carrier" evidence="7">
    <location>
        <begin position="2139"/>
        <end position="2216"/>
    </location>
</feature>
<dbReference type="InterPro" id="IPR018201">
    <property type="entry name" value="Ketoacyl_synth_AS"/>
</dbReference>
<dbReference type="SUPFAM" id="SSF51735">
    <property type="entry name" value="NAD(P)-binding Rossmann-fold domains"/>
    <property type="match status" value="2"/>
</dbReference>
<dbReference type="InterPro" id="IPR016036">
    <property type="entry name" value="Malonyl_transacylase_ACP-bd"/>
</dbReference>
<dbReference type="Pfam" id="PF02801">
    <property type="entry name" value="Ketoacyl-synt_C"/>
    <property type="match status" value="1"/>
</dbReference>
<organism evidence="10 11">
    <name type="scientific">Phlyctema vagabunda</name>
    <dbReference type="NCBI Taxonomy" id="108571"/>
    <lineage>
        <taxon>Eukaryota</taxon>
        <taxon>Fungi</taxon>
        <taxon>Dikarya</taxon>
        <taxon>Ascomycota</taxon>
        <taxon>Pezizomycotina</taxon>
        <taxon>Leotiomycetes</taxon>
        <taxon>Helotiales</taxon>
        <taxon>Dermateaceae</taxon>
        <taxon>Phlyctema</taxon>
    </lineage>
</organism>
<dbReference type="SUPFAM" id="SSF55048">
    <property type="entry name" value="Probable ACP-binding domain of malonyl-CoA ACP transacylase"/>
    <property type="match status" value="1"/>
</dbReference>
<proteinExistence type="predicted"/>
<dbReference type="InterPro" id="IPR049552">
    <property type="entry name" value="PKS_DH_N"/>
</dbReference>
<dbReference type="InterPro" id="IPR020807">
    <property type="entry name" value="PKS_DH"/>
</dbReference>
<dbReference type="CDD" id="cd00833">
    <property type="entry name" value="PKS"/>
    <property type="match status" value="1"/>
</dbReference>
<dbReference type="Gene3D" id="1.10.1200.10">
    <property type="entry name" value="ACP-like"/>
    <property type="match status" value="1"/>
</dbReference>
<dbReference type="CDD" id="cd05195">
    <property type="entry name" value="enoyl_red"/>
    <property type="match status" value="1"/>
</dbReference>
<evidence type="ECO:0000313" key="10">
    <source>
        <dbReference type="EMBL" id="KAL3421917.1"/>
    </source>
</evidence>
<dbReference type="Pfam" id="PF14765">
    <property type="entry name" value="PS-DH"/>
    <property type="match status" value="1"/>
</dbReference>
<dbReference type="SUPFAM" id="SSF53901">
    <property type="entry name" value="Thiolase-like"/>
    <property type="match status" value="1"/>
</dbReference>
<dbReference type="SMART" id="SM00826">
    <property type="entry name" value="PKS_DH"/>
    <property type="match status" value="1"/>
</dbReference>
<dbReference type="Gene3D" id="3.40.366.10">
    <property type="entry name" value="Malonyl-Coenzyme A Acyl Carrier Protein, domain 2"/>
    <property type="match status" value="1"/>
</dbReference>
<dbReference type="InterPro" id="IPR057326">
    <property type="entry name" value="KR_dom"/>
</dbReference>
<dbReference type="Pfam" id="PF16197">
    <property type="entry name" value="KAsynt_C_assoc"/>
    <property type="match status" value="1"/>
</dbReference>
<evidence type="ECO:0000256" key="6">
    <source>
        <dbReference type="SAM" id="MobiDB-lite"/>
    </source>
</evidence>
<evidence type="ECO:0000259" key="9">
    <source>
        <dbReference type="PROSITE" id="PS52019"/>
    </source>
</evidence>
<dbReference type="InterPro" id="IPR049551">
    <property type="entry name" value="PKS_DH_C"/>
</dbReference>